<name>A0AAQ3RAM0_9PEZI</name>
<organism evidence="9 10">
    <name type="scientific">Acrodontium crateriforme</name>
    <dbReference type="NCBI Taxonomy" id="150365"/>
    <lineage>
        <taxon>Eukaryota</taxon>
        <taxon>Fungi</taxon>
        <taxon>Dikarya</taxon>
        <taxon>Ascomycota</taxon>
        <taxon>Pezizomycotina</taxon>
        <taxon>Dothideomycetes</taxon>
        <taxon>Dothideomycetidae</taxon>
        <taxon>Mycosphaerellales</taxon>
        <taxon>Teratosphaeriaceae</taxon>
        <taxon>Acrodontium</taxon>
    </lineage>
</organism>
<feature type="compositionally biased region" description="Acidic residues" evidence="7">
    <location>
        <begin position="299"/>
        <end position="308"/>
    </location>
</feature>
<dbReference type="PANTHER" id="PTHR40012:SF1">
    <property type="entry name" value="AUTOPHAGY-RELATED PROTEIN 29"/>
    <property type="match status" value="1"/>
</dbReference>
<feature type="compositionally biased region" description="Low complexity" evidence="7">
    <location>
        <begin position="428"/>
        <end position="437"/>
    </location>
</feature>
<dbReference type="Gene3D" id="1.10.10.2570">
    <property type="match status" value="1"/>
</dbReference>
<comment type="similarity">
    <text evidence="2">Belongs to the ATG29 family.</text>
</comment>
<feature type="compositionally biased region" description="Low complexity" evidence="7">
    <location>
        <begin position="357"/>
        <end position="366"/>
    </location>
</feature>
<proteinExistence type="inferred from homology"/>
<keyword evidence="4" id="KW-0813">Transport</keyword>
<feature type="compositionally biased region" description="Polar residues" evidence="7">
    <location>
        <begin position="191"/>
        <end position="216"/>
    </location>
</feature>
<feature type="region of interest" description="Disordered" evidence="7">
    <location>
        <begin position="289"/>
        <end position="367"/>
    </location>
</feature>
<feature type="region of interest" description="Disordered" evidence="7">
    <location>
        <begin position="1"/>
        <end position="43"/>
    </location>
</feature>
<keyword evidence="5" id="KW-0653">Protein transport</keyword>
<evidence type="ECO:0000256" key="4">
    <source>
        <dbReference type="ARBA" id="ARBA00022448"/>
    </source>
</evidence>
<feature type="domain" description="Atg29 N-terminal" evidence="8">
    <location>
        <begin position="55"/>
        <end position="108"/>
    </location>
</feature>
<dbReference type="GO" id="GO:0000407">
    <property type="term" value="C:phagophore assembly site"/>
    <property type="evidence" value="ECO:0007669"/>
    <property type="project" value="UniProtKB-SubCell"/>
</dbReference>
<reference evidence="9 10" key="1">
    <citation type="submission" date="2023-11" db="EMBL/GenBank/DDBJ databases">
        <title>An acidophilic fungus is an integral part of prey digestion in a carnivorous sundew plant.</title>
        <authorList>
            <person name="Tsai I.J."/>
        </authorList>
    </citation>
    <scope>NUCLEOTIDE SEQUENCE [LARGE SCALE GENOMIC DNA]</scope>
    <source>
        <strain evidence="9">169a</strain>
    </source>
</reference>
<dbReference type="InterPro" id="IPR040666">
    <property type="entry name" value="Atg29_N"/>
</dbReference>
<gene>
    <name evidence="9" type="ORF">R9X50_00427100</name>
</gene>
<evidence type="ECO:0000313" key="10">
    <source>
        <dbReference type="Proteomes" id="UP001303373"/>
    </source>
</evidence>
<protein>
    <recommendedName>
        <fullName evidence="3">Autophagy-related protein 29</fullName>
    </recommendedName>
</protein>
<evidence type="ECO:0000256" key="7">
    <source>
        <dbReference type="SAM" id="MobiDB-lite"/>
    </source>
</evidence>
<sequence>MASTSISPQEEARRPPRRPSVNIPSAQDASRLSRPLASPVVSSGNTFDRGPRLHYTAFIRLPFPRGSFEDPPLVAWDAVKDKQLWKLISKASNARELNWEQIADNFGVGLNFLLMQAAWLYERHYEGMKKQMMRFGGGVASGTASPAPHGVDVGVGGSRLGSKDPPRPSSGLKINPQVGSADLPSAPPTPRNASLSRTPSTATVTQSRLLATNTPRQPVVGAFKTANSAQRRQTAIVRTEDNSAGGNERSFTHDGASESESGEEPFSTPRMQHYSRRMQVLGRKPMASMALSSTLGSDGDAEDGEDDSSGNLPFAAARTAKSDIAATIRGSPKRQVATLHQPTPTGGPKPRQKLPESSTSSLSSASIIAQNPAPIPSESESGTSISIISEPILTDPSSQQPRPGPLSPRHRAQIVALSPRNRRDGSDDSPSMGSSFSDLDDASVTQSALEEALLSNMRQGGSVVSRVGVFGKRQA</sequence>
<keyword evidence="6" id="KW-0072">Autophagy</keyword>
<evidence type="ECO:0000259" key="8">
    <source>
        <dbReference type="Pfam" id="PF18388"/>
    </source>
</evidence>
<dbReference type="InterPro" id="IPR039113">
    <property type="entry name" value="ATG29"/>
</dbReference>
<dbReference type="EMBL" id="CP138585">
    <property type="protein sequence ID" value="WPH01425.1"/>
    <property type="molecule type" value="Genomic_DNA"/>
</dbReference>
<dbReference type="Pfam" id="PF18388">
    <property type="entry name" value="ATG29_N"/>
    <property type="match status" value="1"/>
</dbReference>
<dbReference type="AlphaFoldDB" id="A0AAQ3RAM0"/>
<dbReference type="GO" id="GO:0015031">
    <property type="term" value="P:protein transport"/>
    <property type="evidence" value="ECO:0007669"/>
    <property type="project" value="UniProtKB-KW"/>
</dbReference>
<comment type="subcellular location">
    <subcellularLocation>
        <location evidence="1">Preautophagosomal structure</location>
    </subcellularLocation>
</comment>
<evidence type="ECO:0000313" key="9">
    <source>
        <dbReference type="EMBL" id="WPH01425.1"/>
    </source>
</evidence>
<accession>A0AAQ3RAM0</accession>
<keyword evidence="10" id="KW-1185">Reference proteome</keyword>
<feature type="region of interest" description="Disordered" evidence="7">
    <location>
        <begin position="392"/>
        <end position="445"/>
    </location>
</feature>
<dbReference type="Proteomes" id="UP001303373">
    <property type="component" value="Chromosome 6"/>
</dbReference>
<feature type="region of interest" description="Disordered" evidence="7">
    <location>
        <begin position="142"/>
        <end position="272"/>
    </location>
</feature>
<evidence type="ECO:0000256" key="6">
    <source>
        <dbReference type="ARBA" id="ARBA00023006"/>
    </source>
</evidence>
<dbReference type="GO" id="GO:0000045">
    <property type="term" value="P:autophagosome assembly"/>
    <property type="evidence" value="ECO:0007669"/>
    <property type="project" value="InterPro"/>
</dbReference>
<dbReference type="PANTHER" id="PTHR40012">
    <property type="entry name" value="AUTOPHAGY-RELATED PROTEIN 29"/>
    <property type="match status" value="1"/>
</dbReference>
<evidence type="ECO:0000256" key="5">
    <source>
        <dbReference type="ARBA" id="ARBA00022927"/>
    </source>
</evidence>
<dbReference type="InterPro" id="IPR039362">
    <property type="entry name" value="ATG29_sf"/>
</dbReference>
<evidence type="ECO:0000256" key="2">
    <source>
        <dbReference type="ARBA" id="ARBA00010082"/>
    </source>
</evidence>
<evidence type="ECO:0000256" key="1">
    <source>
        <dbReference type="ARBA" id="ARBA00004329"/>
    </source>
</evidence>
<evidence type="ECO:0000256" key="3">
    <source>
        <dbReference type="ARBA" id="ARBA00013784"/>
    </source>
</evidence>